<proteinExistence type="predicted"/>
<name>A0A0A9CST1_ARUDO</name>
<dbReference type="AlphaFoldDB" id="A0A0A9CST1"/>
<sequence>MSHRSKKSICYEDILSNFCRQKGLPALFKATKRRYIKQGKMANLYQVAVIKQLTKHS</sequence>
<protein>
    <submittedName>
        <fullName evidence="1">Uncharacterized protein</fullName>
    </submittedName>
</protein>
<reference evidence="1" key="2">
    <citation type="journal article" date="2015" name="Data Brief">
        <title>Shoot transcriptome of the giant reed, Arundo donax.</title>
        <authorList>
            <person name="Barrero R.A."/>
            <person name="Guerrero F.D."/>
            <person name="Moolhuijzen P."/>
            <person name="Goolsby J.A."/>
            <person name="Tidwell J."/>
            <person name="Bellgard S.E."/>
            <person name="Bellgard M.I."/>
        </authorList>
    </citation>
    <scope>NUCLEOTIDE SEQUENCE</scope>
    <source>
        <tissue evidence="1">Shoot tissue taken approximately 20 cm above the soil surface</tissue>
    </source>
</reference>
<dbReference type="EMBL" id="GBRH01218491">
    <property type="protein sequence ID" value="JAD79404.1"/>
    <property type="molecule type" value="Transcribed_RNA"/>
</dbReference>
<accession>A0A0A9CST1</accession>
<evidence type="ECO:0000313" key="1">
    <source>
        <dbReference type="EMBL" id="JAD79404.1"/>
    </source>
</evidence>
<reference evidence="1" key="1">
    <citation type="submission" date="2014-09" db="EMBL/GenBank/DDBJ databases">
        <authorList>
            <person name="Magalhaes I.L.F."/>
            <person name="Oliveira U."/>
            <person name="Santos F.R."/>
            <person name="Vidigal T.H.D.A."/>
            <person name="Brescovit A.D."/>
            <person name="Santos A.J."/>
        </authorList>
    </citation>
    <scope>NUCLEOTIDE SEQUENCE</scope>
    <source>
        <tissue evidence="1">Shoot tissue taken approximately 20 cm above the soil surface</tissue>
    </source>
</reference>
<organism evidence="1">
    <name type="scientific">Arundo donax</name>
    <name type="common">Giant reed</name>
    <name type="synonym">Donax arundinaceus</name>
    <dbReference type="NCBI Taxonomy" id="35708"/>
    <lineage>
        <taxon>Eukaryota</taxon>
        <taxon>Viridiplantae</taxon>
        <taxon>Streptophyta</taxon>
        <taxon>Embryophyta</taxon>
        <taxon>Tracheophyta</taxon>
        <taxon>Spermatophyta</taxon>
        <taxon>Magnoliopsida</taxon>
        <taxon>Liliopsida</taxon>
        <taxon>Poales</taxon>
        <taxon>Poaceae</taxon>
        <taxon>PACMAD clade</taxon>
        <taxon>Arundinoideae</taxon>
        <taxon>Arundineae</taxon>
        <taxon>Arundo</taxon>
    </lineage>
</organism>